<dbReference type="REBASE" id="405234">
    <property type="entry name" value="Mca10126ORF819P"/>
</dbReference>
<dbReference type="RefSeq" id="WP_126118499.1">
    <property type="nucleotide sequence ID" value="NZ_CP101806.1"/>
</dbReference>
<keyword evidence="1" id="KW-0378">Hydrolase</keyword>
<organism evidence="2 3">
    <name type="scientific">Mycoplasmopsis caviae</name>
    <dbReference type="NCBI Taxonomy" id="55603"/>
    <lineage>
        <taxon>Bacteria</taxon>
        <taxon>Bacillati</taxon>
        <taxon>Mycoplasmatota</taxon>
        <taxon>Mycoplasmoidales</taxon>
        <taxon>Metamycoplasmataceae</taxon>
        <taxon>Mycoplasmopsis</taxon>
    </lineage>
</organism>
<dbReference type="EMBL" id="UZVY01000001">
    <property type="protein sequence ID" value="VDR42301.1"/>
    <property type="molecule type" value="Genomic_DNA"/>
</dbReference>
<dbReference type="OrthoDB" id="403927at2"/>
<evidence type="ECO:0000313" key="2">
    <source>
        <dbReference type="EMBL" id="VDR42301.1"/>
    </source>
</evidence>
<dbReference type="AlphaFoldDB" id="A0A3P8LB95"/>
<reference evidence="2 3" key="1">
    <citation type="submission" date="2018-12" db="EMBL/GenBank/DDBJ databases">
        <authorList>
            <consortium name="Pathogen Informatics"/>
        </authorList>
    </citation>
    <scope>NUCLEOTIDE SEQUENCE [LARGE SCALE GENOMIC DNA]</scope>
    <source>
        <strain evidence="2 3">NCTC10126</strain>
    </source>
</reference>
<evidence type="ECO:0000313" key="3">
    <source>
        <dbReference type="Proteomes" id="UP000280036"/>
    </source>
</evidence>
<protein>
    <submittedName>
        <fullName evidence="1">Restriction endonuclease</fullName>
    </submittedName>
</protein>
<proteinExistence type="predicted"/>
<keyword evidence="1" id="KW-0540">Nuclease</keyword>
<dbReference type="Proteomes" id="UP001058569">
    <property type="component" value="Chromosome"/>
</dbReference>
<dbReference type="Proteomes" id="UP000280036">
    <property type="component" value="Unassembled WGS sequence"/>
</dbReference>
<dbReference type="GO" id="GO:0004519">
    <property type="term" value="F:endonuclease activity"/>
    <property type="evidence" value="ECO:0007669"/>
    <property type="project" value="UniProtKB-KW"/>
</dbReference>
<evidence type="ECO:0000313" key="4">
    <source>
        <dbReference type="Proteomes" id="UP001058569"/>
    </source>
</evidence>
<reference evidence="1" key="2">
    <citation type="submission" date="2022-07" db="EMBL/GenBank/DDBJ databases">
        <title>Complete genome of Mycoplasma caviae type strain G122.</title>
        <authorList>
            <person name="Spergser J."/>
        </authorList>
    </citation>
    <scope>NUCLEOTIDE SEQUENCE</scope>
    <source>
        <strain evidence="1">G122</strain>
    </source>
</reference>
<keyword evidence="1" id="KW-0255">Endonuclease</keyword>
<dbReference type="EMBL" id="CP101806">
    <property type="protein sequence ID" value="UUD34847.1"/>
    <property type="molecule type" value="Genomic_DNA"/>
</dbReference>
<name>A0A3P8LB95_9BACT</name>
<sequence>MNLYMKHLSKYNYDIRKSKDARWIDQKCTFDVICIVADCILEFCKNNDEFTVSDIWHSEYARLNVISIFSKPDTENTTVKNEYDKYFSQPIKLLAYSKILSYRKSKNKFTYWINDYELLTQIALKPMNALLFLNEYIQKVLKDSEIINFFDNFLNKQDVNSFKILKDNFIKFTIENTKINTNVEASRIFTKILNPLAFWQAKKGTEKGLLSKNNITLNDIQYNRFNFKDKVNKKDKNVSRQEFSLICEQLNNIFLDNYSLNKAKKFLRKYNELFNNNKSEIKQQSEIVDATQVHHIFPVSRFPIIRNYLENLICLTPNQHYSYAHPSNNTWLVDNDFQYICLLAKTIQIYESIVIRKDNFYSFEDFIFVLNTGLKTSVFNEIKILDFTELINKIDLLYLKYIENNKYSELIQLNKLKLISEL</sequence>
<accession>A0A3P8LB95</accession>
<keyword evidence="4" id="KW-1185">Reference proteome</keyword>
<gene>
    <name evidence="2" type="ORF">NCTC10126_00820</name>
    <name evidence="1" type="ORF">NPA07_03425</name>
</gene>
<evidence type="ECO:0000313" key="1">
    <source>
        <dbReference type="EMBL" id="UUD34847.1"/>
    </source>
</evidence>